<dbReference type="PANTHER" id="PTHR47473:SF1">
    <property type="entry name" value="METHYLTRANSFERASE DOMAIN-CONTAINING PROTEIN"/>
    <property type="match status" value="1"/>
</dbReference>
<dbReference type="PANTHER" id="PTHR47473">
    <property type="entry name" value="BTA1P"/>
    <property type="match status" value="1"/>
</dbReference>
<organism evidence="2">
    <name type="scientific">viral metagenome</name>
    <dbReference type="NCBI Taxonomy" id="1070528"/>
    <lineage>
        <taxon>unclassified sequences</taxon>
        <taxon>metagenomes</taxon>
        <taxon>organismal metagenomes</taxon>
    </lineage>
</organism>
<dbReference type="SUPFAM" id="SSF53335">
    <property type="entry name" value="S-adenosyl-L-methionine-dependent methyltransferases"/>
    <property type="match status" value="1"/>
</dbReference>
<sequence length="608" mass="71899">MNVISYLVKHDYIYPLAWEDPVVDNEVLNINSNDTILGITTGGDNILNYLVHSPNKIITCDFNKHQNYLLDMKMSSISNLSRDEYYEMFFNKNQIIWIFNKSKLLDSLKLEGSREFWEKNGDEIFKSFIYSGTCKYAKYLTYIIPNILLNLFNNHYENLEQQTIAYNKIRPSILFITSIMDFILFTLGFVTLFGVPNEQVDTNNEFKCIEFIDFICRNTMLSTNYFYSAYVNEKLEKNNLPEYCNEKYYDIVKTQLHKITIHTSTLEECMTNIEDNSVTKVSLLDHMDWMGDVTINNELFQLQRIVKEDHTIIYRSFSKNIPKKCLVKNTNWSDYTHKTTLKNKDRLGTYLSLHTIKFNKTEEFIPYIDISFCKKYNLYDEVKMLYNIYFNQMNTELLSHKDRLDSFYENQSEYYDTYRQYMLHGRESLIASIPFKYNSKWLDIGGGTGYSINLIKNQINLFDRIDIIEYSTSMYNVLVKNISHFKNVNAYCEDIHKYESDVKYDVITFSYSLVMIPDLEKTIKKAISMLNTGGILAITDFYADNNIKGRFFKHIFSYDGVYLTNKIHDRIISNMMCNFHTKIDDGSFPYIPFLKCNYFTGIYKLKSM</sequence>
<evidence type="ECO:0000313" key="2">
    <source>
        <dbReference type="EMBL" id="QHS84276.1"/>
    </source>
</evidence>
<accession>A0A6C0AXM2</accession>
<keyword evidence="1" id="KW-1133">Transmembrane helix</keyword>
<keyword evidence="1" id="KW-0472">Membrane</keyword>
<reference evidence="2" key="1">
    <citation type="journal article" date="2020" name="Nature">
        <title>Giant virus diversity and host interactions through global metagenomics.</title>
        <authorList>
            <person name="Schulz F."/>
            <person name="Roux S."/>
            <person name="Paez-Espino D."/>
            <person name="Jungbluth S."/>
            <person name="Walsh D.A."/>
            <person name="Denef V.J."/>
            <person name="McMahon K.D."/>
            <person name="Konstantinidis K.T."/>
            <person name="Eloe-Fadrosh E.A."/>
            <person name="Kyrpides N.C."/>
            <person name="Woyke T."/>
        </authorList>
    </citation>
    <scope>NUCLEOTIDE SEQUENCE</scope>
    <source>
        <strain evidence="2">GVMAG-S-ERX555965-48</strain>
    </source>
</reference>
<evidence type="ECO:0000256" key="1">
    <source>
        <dbReference type="SAM" id="Phobius"/>
    </source>
</evidence>
<name>A0A6C0AXM2_9ZZZZ</name>
<protein>
    <recommendedName>
        <fullName evidence="3">Methyltransferase type 12 domain-containing protein</fullName>
    </recommendedName>
</protein>
<keyword evidence="1" id="KW-0812">Transmembrane</keyword>
<dbReference type="EMBL" id="MN738777">
    <property type="protein sequence ID" value="QHS84276.1"/>
    <property type="molecule type" value="Genomic_DNA"/>
</dbReference>
<dbReference type="InterPro" id="IPR029063">
    <property type="entry name" value="SAM-dependent_MTases_sf"/>
</dbReference>
<dbReference type="Pfam" id="PF13489">
    <property type="entry name" value="Methyltransf_23"/>
    <property type="match status" value="1"/>
</dbReference>
<dbReference type="InterPro" id="IPR021829">
    <property type="entry name" value="DUF3419"/>
</dbReference>
<evidence type="ECO:0008006" key="3">
    <source>
        <dbReference type="Google" id="ProtNLM"/>
    </source>
</evidence>
<dbReference type="Gene3D" id="3.40.50.150">
    <property type="entry name" value="Vaccinia Virus protein VP39"/>
    <property type="match status" value="1"/>
</dbReference>
<dbReference type="AlphaFoldDB" id="A0A6C0AXM2"/>
<feature type="transmembrane region" description="Helical" evidence="1">
    <location>
        <begin position="173"/>
        <end position="195"/>
    </location>
</feature>
<proteinExistence type="predicted"/>
<dbReference type="Pfam" id="PF11899">
    <property type="entry name" value="DUF3419"/>
    <property type="match status" value="1"/>
</dbReference>
<dbReference type="CDD" id="cd02440">
    <property type="entry name" value="AdoMet_MTases"/>
    <property type="match status" value="1"/>
</dbReference>